<keyword evidence="2" id="KW-0167">Capsid protein</keyword>
<dbReference type="InterPro" id="IPR013132">
    <property type="entry name" value="PseI/NeuA/B-like_N"/>
</dbReference>
<dbReference type="InterPro" id="IPR051690">
    <property type="entry name" value="PseI-like"/>
</dbReference>
<dbReference type="Gene3D" id="3.20.20.70">
    <property type="entry name" value="Aldolase class I"/>
    <property type="match status" value="1"/>
</dbReference>
<dbReference type="PANTHER" id="PTHR42966">
    <property type="entry name" value="N-ACETYLNEURAMINATE SYNTHASE"/>
    <property type="match status" value="1"/>
</dbReference>
<evidence type="ECO:0000259" key="1">
    <source>
        <dbReference type="PROSITE" id="PS50844"/>
    </source>
</evidence>
<accession>A0A410H3V0</accession>
<dbReference type="Pfam" id="PF08666">
    <property type="entry name" value="SAF"/>
    <property type="match status" value="1"/>
</dbReference>
<reference evidence="2 3" key="1">
    <citation type="journal article" date="2018" name="Environ. Microbiol.">
        <title>Genomes of ubiquitous marine and hypersaline Hydrogenovibrio, Thiomicrorhabdus and Thiomicrospira spp. encode a diversity of mechanisms to sustain chemolithoautotrophy in heterogeneous environments.</title>
        <authorList>
            <person name="Scott K.M."/>
            <person name="Williams J."/>
            <person name="Porter C.M.B."/>
            <person name="Russel S."/>
            <person name="Harmer T.L."/>
            <person name="Paul J.H."/>
            <person name="Antonen K.M."/>
            <person name="Bridges M.K."/>
            <person name="Camper G.J."/>
            <person name="Campla C.K."/>
            <person name="Casella L.G."/>
            <person name="Chase E."/>
            <person name="Conrad J.W."/>
            <person name="Cruz M.C."/>
            <person name="Dunlap D.S."/>
            <person name="Duran L."/>
            <person name="Fahsbender E.M."/>
            <person name="Goldsmith D.B."/>
            <person name="Keeley R.F."/>
            <person name="Kondoff M.R."/>
            <person name="Kussy B.I."/>
            <person name="Lane M.K."/>
            <person name="Lawler S."/>
            <person name="Leigh B.A."/>
            <person name="Lewis C."/>
            <person name="Lostal L.M."/>
            <person name="Marking D."/>
            <person name="Mancera P.A."/>
            <person name="McClenthan E.C."/>
            <person name="McIntyre E.A."/>
            <person name="Mine J.A."/>
            <person name="Modi S."/>
            <person name="Moore B.D."/>
            <person name="Morgan W.A."/>
            <person name="Nelson K.M."/>
            <person name="Nguyen K.N."/>
            <person name="Ogburn N."/>
            <person name="Parrino D.G."/>
            <person name="Pedapudi A.D."/>
            <person name="Pelham R.P."/>
            <person name="Preece A.M."/>
            <person name="Rampersad E.A."/>
            <person name="Richardson J.C."/>
            <person name="Rodgers C.M."/>
            <person name="Schaffer B.L."/>
            <person name="Sheridan N.E."/>
            <person name="Solone M.R."/>
            <person name="Staley Z.R."/>
            <person name="Tabuchi M."/>
            <person name="Waide R.J."/>
            <person name="Wanjugi P.W."/>
            <person name="Young S."/>
            <person name="Clum A."/>
            <person name="Daum C."/>
            <person name="Huntemann M."/>
            <person name="Ivanova N."/>
            <person name="Kyrpides N."/>
            <person name="Mikhailova N."/>
            <person name="Palaniappan K."/>
            <person name="Pillay M."/>
            <person name="Reddy T.B.K."/>
            <person name="Shapiro N."/>
            <person name="Stamatis D."/>
            <person name="Varghese N."/>
            <person name="Woyke T."/>
            <person name="Boden R."/>
            <person name="Freyermuth S.K."/>
            <person name="Kerfeld C.A."/>
        </authorList>
    </citation>
    <scope>NUCLEOTIDE SEQUENCE [LARGE SCALE GENOMIC DNA]</scope>
    <source>
        <strain evidence="2 3">JR-2</strain>
    </source>
</reference>
<sequence>MEVMGETMTKHFALEFEIGGHPVGLGEEPLFLPDIGTFFNQDIEQAEQMIRQLAEAGVKVVKGEILHRPDIALDTDYDDEYLVDGNRIQKENYRRLIERKVVSLADYQRLFALCRRLGMQVAVSVYDFEGAQFAVDEGCVALKVASSNITHQPLIEYIAHLGLPMIMDTGRADLSEISRAVGWAEKAGARQLIVQQSPKAPPAPVGDHNLRFMQTLQQTFGCLTGLSDHHVGTEMLLAATVMDVAVLEKGVYMDGAAMDQGVYHSMPVSEVADTLNQIRQIHAALGDGRAPLEAKPHRARMGLVAKQDLPVGAVLSLDVVDFAFPALGIGAQAWSEVDKAVLTKPLTRGQVIHWSHLEGNA</sequence>
<dbReference type="SMART" id="SM00858">
    <property type="entry name" value="SAF"/>
    <property type="match status" value="1"/>
</dbReference>
<feature type="domain" description="AFP-like" evidence="1">
    <location>
        <begin position="302"/>
        <end position="360"/>
    </location>
</feature>
<dbReference type="Proteomes" id="UP000285478">
    <property type="component" value="Chromosome"/>
</dbReference>
<dbReference type="Pfam" id="PF03102">
    <property type="entry name" value="NeuB"/>
    <property type="match status" value="1"/>
</dbReference>
<dbReference type="RefSeq" id="WP_128385008.1">
    <property type="nucleotide sequence ID" value="NZ_CP035033.1"/>
</dbReference>
<dbReference type="InterPro" id="IPR013974">
    <property type="entry name" value="SAF"/>
</dbReference>
<dbReference type="InterPro" id="IPR036732">
    <property type="entry name" value="AFP_Neu5c_C_sf"/>
</dbReference>
<dbReference type="AlphaFoldDB" id="A0A410H3V0"/>
<dbReference type="PROSITE" id="PS50844">
    <property type="entry name" value="AFP_LIKE"/>
    <property type="match status" value="1"/>
</dbReference>
<protein>
    <submittedName>
        <fullName evidence="2">Spore coat protein</fullName>
    </submittedName>
</protein>
<evidence type="ECO:0000313" key="2">
    <source>
        <dbReference type="EMBL" id="QAB15577.1"/>
    </source>
</evidence>
<organism evidence="2 3">
    <name type="scientific">Hydrogenovibrio thermophilus</name>
    <dbReference type="NCBI Taxonomy" id="265883"/>
    <lineage>
        <taxon>Bacteria</taxon>
        <taxon>Pseudomonadati</taxon>
        <taxon>Pseudomonadota</taxon>
        <taxon>Gammaproteobacteria</taxon>
        <taxon>Thiotrichales</taxon>
        <taxon>Piscirickettsiaceae</taxon>
        <taxon>Hydrogenovibrio</taxon>
    </lineage>
</organism>
<dbReference type="SUPFAM" id="SSF51269">
    <property type="entry name" value="AFP III-like domain"/>
    <property type="match status" value="1"/>
</dbReference>
<dbReference type="GO" id="GO:0016051">
    <property type="term" value="P:carbohydrate biosynthetic process"/>
    <property type="evidence" value="ECO:0007669"/>
    <property type="project" value="InterPro"/>
</dbReference>
<dbReference type="GO" id="GO:0047444">
    <property type="term" value="F:N-acylneuraminate-9-phosphate synthase activity"/>
    <property type="evidence" value="ECO:0007669"/>
    <property type="project" value="TreeGrafter"/>
</dbReference>
<dbReference type="InterPro" id="IPR013785">
    <property type="entry name" value="Aldolase_TIM"/>
</dbReference>
<proteinExistence type="predicted"/>
<dbReference type="SUPFAM" id="SSF51569">
    <property type="entry name" value="Aldolase"/>
    <property type="match status" value="1"/>
</dbReference>
<dbReference type="CDD" id="cd11615">
    <property type="entry name" value="SAF_NeuB_like"/>
    <property type="match status" value="1"/>
</dbReference>
<dbReference type="PANTHER" id="PTHR42966:SF1">
    <property type="entry name" value="SIALIC ACID SYNTHASE"/>
    <property type="match status" value="1"/>
</dbReference>
<name>A0A410H3V0_9GAMM</name>
<dbReference type="KEGG" id="htr:EPV75_07805"/>
<keyword evidence="3" id="KW-1185">Reference proteome</keyword>
<dbReference type="EMBL" id="CP035033">
    <property type="protein sequence ID" value="QAB15577.1"/>
    <property type="molecule type" value="Genomic_DNA"/>
</dbReference>
<dbReference type="InterPro" id="IPR057736">
    <property type="entry name" value="SAF_PseI/NeuA/NeuB"/>
</dbReference>
<evidence type="ECO:0000313" key="3">
    <source>
        <dbReference type="Proteomes" id="UP000285478"/>
    </source>
</evidence>
<gene>
    <name evidence="2" type="ORF">EPV75_07805</name>
</gene>
<keyword evidence="2" id="KW-0946">Virion</keyword>
<dbReference type="InterPro" id="IPR006190">
    <property type="entry name" value="SAF_AFP_Neu5Ac"/>
</dbReference>